<keyword evidence="5" id="KW-1185">Reference proteome</keyword>
<gene>
    <name evidence="4" type="ORF">PACTADRAFT_48994</name>
</gene>
<evidence type="ECO:0000256" key="1">
    <source>
        <dbReference type="ARBA" id="ARBA00004496"/>
    </source>
</evidence>
<dbReference type="Gene3D" id="1.25.10.100">
    <property type="match status" value="1"/>
</dbReference>
<dbReference type="PANTHER" id="PTHR45994:SF1">
    <property type="entry name" value="FI21225P1"/>
    <property type="match status" value="1"/>
</dbReference>
<dbReference type="SUPFAM" id="SSF48371">
    <property type="entry name" value="ARM repeat"/>
    <property type="match status" value="1"/>
</dbReference>
<dbReference type="Gene3D" id="1.25.10.10">
    <property type="entry name" value="Leucine-rich Repeat Variant"/>
    <property type="match status" value="1"/>
</dbReference>
<reference evidence="5" key="1">
    <citation type="submission" date="2016-05" db="EMBL/GenBank/DDBJ databases">
        <title>Comparative genomics of biotechnologically important yeasts.</title>
        <authorList>
            <consortium name="DOE Joint Genome Institute"/>
            <person name="Riley R."/>
            <person name="Haridas S."/>
            <person name="Wolfe K.H."/>
            <person name="Lopes M.R."/>
            <person name="Hittinger C.T."/>
            <person name="Goker M."/>
            <person name="Salamov A."/>
            <person name="Wisecaver J."/>
            <person name="Long T.M."/>
            <person name="Aerts A.L."/>
            <person name="Barry K."/>
            <person name="Choi C."/>
            <person name="Clum A."/>
            <person name="Coughlan A.Y."/>
            <person name="Deshpande S."/>
            <person name="Douglass A.P."/>
            <person name="Hanson S.J."/>
            <person name="Klenk H.-P."/>
            <person name="Labutti K."/>
            <person name="Lapidus A."/>
            <person name="Lindquist E."/>
            <person name="Lipzen A."/>
            <person name="Meier-Kolthoff J.P."/>
            <person name="Ohm R.A."/>
            <person name="Otillar R.P."/>
            <person name="Pangilinan J."/>
            <person name="Peng Y."/>
            <person name="Rokas A."/>
            <person name="Rosa C.A."/>
            <person name="Scheuner C."/>
            <person name="Sibirny A.A."/>
            <person name="Slot J.C."/>
            <person name="Stielow J.B."/>
            <person name="Sun H."/>
            <person name="Kurtzman C.P."/>
            <person name="Blackwell M."/>
            <person name="Grigoriev I.V."/>
            <person name="Jeffries T.W."/>
        </authorList>
    </citation>
    <scope>NUCLEOTIDE SEQUENCE [LARGE SCALE GENOMIC DNA]</scope>
    <source>
        <strain evidence="5">NRRL Y-2460</strain>
    </source>
</reference>
<name>A0A1E4TZT8_PACTA</name>
<evidence type="ECO:0000313" key="4">
    <source>
        <dbReference type="EMBL" id="ODV97249.1"/>
    </source>
</evidence>
<dbReference type="InterPro" id="IPR024660">
    <property type="entry name" value="UCS_central_dom"/>
</dbReference>
<dbReference type="PANTHER" id="PTHR45994">
    <property type="entry name" value="FI21225P1"/>
    <property type="match status" value="1"/>
</dbReference>
<feature type="domain" description="UNC-45/Cro1/She4 central" evidence="3">
    <location>
        <begin position="187"/>
        <end position="317"/>
    </location>
</feature>
<organism evidence="4 5">
    <name type="scientific">Pachysolen tannophilus NRRL Y-2460</name>
    <dbReference type="NCBI Taxonomy" id="669874"/>
    <lineage>
        <taxon>Eukaryota</taxon>
        <taxon>Fungi</taxon>
        <taxon>Dikarya</taxon>
        <taxon>Ascomycota</taxon>
        <taxon>Saccharomycotina</taxon>
        <taxon>Pichiomycetes</taxon>
        <taxon>Pachysolenaceae</taxon>
        <taxon>Pachysolen</taxon>
    </lineage>
</organism>
<evidence type="ECO:0000313" key="5">
    <source>
        <dbReference type="Proteomes" id="UP000094236"/>
    </source>
</evidence>
<proteinExistence type="predicted"/>
<dbReference type="Pfam" id="PF11701">
    <property type="entry name" value="UNC45-central"/>
    <property type="match status" value="1"/>
</dbReference>
<evidence type="ECO:0000256" key="2">
    <source>
        <dbReference type="ARBA" id="ARBA00022490"/>
    </source>
</evidence>
<dbReference type="GO" id="GO:0051879">
    <property type="term" value="F:Hsp90 protein binding"/>
    <property type="evidence" value="ECO:0007669"/>
    <property type="project" value="TreeGrafter"/>
</dbReference>
<dbReference type="OrthoDB" id="5574718at2759"/>
<dbReference type="AlphaFoldDB" id="A0A1E4TZT8"/>
<sequence>MPGETEFEKFINSFKTIAISDDGDKSYLKMAINNGEKSSILVDQLLLSKEGTKLLNVYQLLKIGTVATDYNSEFSKKLVIKLSGNNYCAETYLNLLFQLTSEKIESTTNIVYDYAIRLLLNQDQETCSKLLDKFAATLKLQFKFGIKDREKVNFYLFLIGSLITLPNTGSLFHQFIPYILRYFNDPFFHTNILLILIKLSELNGKLLQETLADYLDNLILIADTNEDALLLFNLLNYLFPILTDFAANFFITNARFIEFLNNEIADIIKDVSLKNIKNLASLKKLESILKLFSSSCINVQSRNFIAENYLKILIDGLILFNDGEFSKYQDLKLKILISLVILKNWNFIKLETLQDLKDKIGLIQLYENLMEAFEYDDTNDNNSNILELITLSIEGLAYISLKIDIKKKLRNNDLFFKFIMKYIKSFSNDKDAIDSSIVYGIFVILTNVTTYNVIRTQEQKSFKSLKDHANLNNVDSNNKEATEDDDEDISRFIKKLLTHKFLDNLKLERNSIGANNQLMKLIYNLCNDKTFRPIVVEQGGLKLILDYLINTSKNLEYEKTGNIKNFEDIKYLEFRIFAVRSLAKILINNDPNLLFKEISSLTPVPFLVELLKSSDNSHPFSEELTYLDTFEALLALTNLSSLENMNIKNLIIKISFDQNLQNLILDSNSSIAVSALELLSNLIISPILVEKFFNFESIDSKKNLKIMSNLMMSNDLKIQVATLNFFANVTQSYEFICLVILEFEKEFQIVHNLVDILNTESHEHDLVLRAVYILLNLVQSIASERTKLDGLKQVEGLKESLNKLIRHNDSDREVIEMSIEICKIIQ</sequence>
<dbReference type="EMBL" id="KV454012">
    <property type="protein sequence ID" value="ODV97249.1"/>
    <property type="molecule type" value="Genomic_DNA"/>
</dbReference>
<dbReference type="Proteomes" id="UP000094236">
    <property type="component" value="Unassembled WGS sequence"/>
</dbReference>
<accession>A0A1E4TZT8</accession>
<keyword evidence="2" id="KW-0963">Cytoplasm</keyword>
<dbReference type="GO" id="GO:0005737">
    <property type="term" value="C:cytoplasm"/>
    <property type="evidence" value="ECO:0007669"/>
    <property type="project" value="UniProtKB-SubCell"/>
</dbReference>
<evidence type="ECO:0000259" key="3">
    <source>
        <dbReference type="Pfam" id="PF11701"/>
    </source>
</evidence>
<dbReference type="STRING" id="669874.A0A1E4TZT8"/>
<comment type="subcellular location">
    <subcellularLocation>
        <location evidence="1">Cytoplasm</location>
    </subcellularLocation>
</comment>
<protein>
    <recommendedName>
        <fullName evidence="3">UNC-45/Cro1/She4 central domain-containing protein</fullName>
    </recommendedName>
</protein>
<dbReference type="InterPro" id="IPR016024">
    <property type="entry name" value="ARM-type_fold"/>
</dbReference>
<dbReference type="InterPro" id="IPR011989">
    <property type="entry name" value="ARM-like"/>
</dbReference>